<reference evidence="1 2" key="1">
    <citation type="submission" date="2024-02" db="EMBL/GenBank/DDBJ databases">
        <title>A draft genome for the cacao thread blight pathogen Marasmius crinis-equi.</title>
        <authorList>
            <person name="Cohen S.P."/>
            <person name="Baruah I.K."/>
            <person name="Amoako-Attah I."/>
            <person name="Bukari Y."/>
            <person name="Meinhardt L.W."/>
            <person name="Bailey B.A."/>
        </authorList>
    </citation>
    <scope>NUCLEOTIDE SEQUENCE [LARGE SCALE GENOMIC DNA]</scope>
    <source>
        <strain evidence="1 2">GH-76</strain>
    </source>
</reference>
<organism evidence="1 2">
    <name type="scientific">Marasmius crinis-equi</name>
    <dbReference type="NCBI Taxonomy" id="585013"/>
    <lineage>
        <taxon>Eukaryota</taxon>
        <taxon>Fungi</taxon>
        <taxon>Dikarya</taxon>
        <taxon>Basidiomycota</taxon>
        <taxon>Agaricomycotina</taxon>
        <taxon>Agaricomycetes</taxon>
        <taxon>Agaricomycetidae</taxon>
        <taxon>Agaricales</taxon>
        <taxon>Marasmiineae</taxon>
        <taxon>Marasmiaceae</taxon>
        <taxon>Marasmius</taxon>
    </lineage>
</organism>
<sequence>MNLPNVKPLSPPWVELPVHRVTVLMHNLTIKELFSGCQTLQCRFPILIPAPVRATKDELIKLLAGRIVAFLEPLAVRDDHYLRELGRIVKFGLSYNDRWTYVQELVQFVLGDGVATQLVMGWAIWFPMDDRKNTLYPEGMPMTIHYQGFNEVSVIIKDMDVEAVRAQESTGLEEHPSVVFAEQPDEHTGPFIEKYGVYDPEAYLETGRAFTADALRRLFPDATEKLPDVSIFRSKEAIREYNNPALFSGMFPTLFPWGTLVEAGIGAPAPLDLL</sequence>
<keyword evidence="2" id="KW-1185">Reference proteome</keyword>
<proteinExistence type="predicted"/>
<dbReference type="EMBL" id="JBAHYK010001019">
    <property type="protein sequence ID" value="KAL0569956.1"/>
    <property type="molecule type" value="Genomic_DNA"/>
</dbReference>
<dbReference type="Proteomes" id="UP001465976">
    <property type="component" value="Unassembled WGS sequence"/>
</dbReference>
<evidence type="ECO:0000313" key="2">
    <source>
        <dbReference type="Proteomes" id="UP001465976"/>
    </source>
</evidence>
<protein>
    <submittedName>
        <fullName evidence="1">Uncharacterized protein</fullName>
    </submittedName>
</protein>
<comment type="caution">
    <text evidence="1">The sequence shown here is derived from an EMBL/GenBank/DDBJ whole genome shotgun (WGS) entry which is preliminary data.</text>
</comment>
<evidence type="ECO:0000313" key="1">
    <source>
        <dbReference type="EMBL" id="KAL0569956.1"/>
    </source>
</evidence>
<accession>A0ABR3F3Z4</accession>
<name>A0ABR3F3Z4_9AGAR</name>
<gene>
    <name evidence="1" type="ORF">V5O48_012005</name>
</gene>